<reference evidence="2 3" key="1">
    <citation type="journal article" date="2012" name="Science">
        <title>The Paleozoic origin of enzymatic lignin decomposition reconstructed from 31 fungal genomes.</title>
        <authorList>
            <person name="Floudas D."/>
            <person name="Binder M."/>
            <person name="Riley R."/>
            <person name="Barry K."/>
            <person name="Blanchette R.A."/>
            <person name="Henrissat B."/>
            <person name="Martinez A.T."/>
            <person name="Otillar R."/>
            <person name="Spatafora J.W."/>
            <person name="Yadav J.S."/>
            <person name="Aerts A."/>
            <person name="Benoit I."/>
            <person name="Boyd A."/>
            <person name="Carlson A."/>
            <person name="Copeland A."/>
            <person name="Coutinho P.M."/>
            <person name="de Vries R.P."/>
            <person name="Ferreira P."/>
            <person name="Findley K."/>
            <person name="Foster B."/>
            <person name="Gaskell J."/>
            <person name="Glotzer D."/>
            <person name="Gorecki P."/>
            <person name="Heitman J."/>
            <person name="Hesse C."/>
            <person name="Hori C."/>
            <person name="Igarashi K."/>
            <person name="Jurgens J.A."/>
            <person name="Kallen N."/>
            <person name="Kersten P."/>
            <person name="Kohler A."/>
            <person name="Kuees U."/>
            <person name="Kumar T.K.A."/>
            <person name="Kuo A."/>
            <person name="LaButti K."/>
            <person name="Larrondo L.F."/>
            <person name="Lindquist E."/>
            <person name="Ling A."/>
            <person name="Lombard V."/>
            <person name="Lucas S."/>
            <person name="Lundell T."/>
            <person name="Martin R."/>
            <person name="McLaughlin D.J."/>
            <person name="Morgenstern I."/>
            <person name="Morin E."/>
            <person name="Murat C."/>
            <person name="Nagy L.G."/>
            <person name="Nolan M."/>
            <person name="Ohm R.A."/>
            <person name="Patyshakuliyeva A."/>
            <person name="Rokas A."/>
            <person name="Ruiz-Duenas F.J."/>
            <person name="Sabat G."/>
            <person name="Salamov A."/>
            <person name="Samejima M."/>
            <person name="Schmutz J."/>
            <person name="Slot J.C."/>
            <person name="St John F."/>
            <person name="Stenlid J."/>
            <person name="Sun H."/>
            <person name="Sun S."/>
            <person name="Syed K."/>
            <person name="Tsang A."/>
            <person name="Wiebenga A."/>
            <person name="Young D."/>
            <person name="Pisabarro A."/>
            <person name="Eastwood D.C."/>
            <person name="Martin F."/>
            <person name="Cullen D."/>
            <person name="Grigoriev I.V."/>
            <person name="Hibbett D.S."/>
        </authorList>
    </citation>
    <scope>NUCLEOTIDE SEQUENCE [LARGE SCALE GENOMIC DNA]</scope>
    <source>
        <strain evidence="2 3">ATCC 11539</strain>
    </source>
</reference>
<dbReference type="RefSeq" id="XP_007866907.1">
    <property type="nucleotide sequence ID" value="XM_007868716.1"/>
</dbReference>
<sequence>MSRSRPSGLCFPPGFRLSIPSPIQWDRSRPVSPGCPTASDFDLPERPPRQPRTRSKTLPVSCGSPRLMNEPDNAAAGPVQPFSPPVIPRGTYVAFAFAADASHPEESGGVTSCPTHRYIGLVTDAINSVNEEGVRETREITVSYVARRAPSDSWGVCDDHWLPISPESEDKVDGPIRPLETTVLFPYVGTKQWTTVGARLRVAQLHKSSLSFCLRDEELGRFEDITTAHLEDLTEAMSQHSGEDEIPDMILIPHQGVLADIWTDVRLAGGVNDPSEFLEGVSESGW</sequence>
<dbReference type="eggNOG" id="ENOG502RD1H">
    <property type="taxonomic scope" value="Eukaryota"/>
</dbReference>
<feature type="region of interest" description="Disordered" evidence="1">
    <location>
        <begin position="22"/>
        <end position="65"/>
    </location>
</feature>
<protein>
    <submittedName>
        <fullName evidence="2">Uncharacterized protein</fullName>
    </submittedName>
</protein>
<evidence type="ECO:0000256" key="1">
    <source>
        <dbReference type="SAM" id="MobiDB-lite"/>
    </source>
</evidence>
<dbReference type="OrthoDB" id="2717234at2759"/>
<evidence type="ECO:0000313" key="3">
    <source>
        <dbReference type="Proteomes" id="UP000030669"/>
    </source>
</evidence>
<dbReference type="Proteomes" id="UP000030669">
    <property type="component" value="Unassembled WGS sequence"/>
</dbReference>
<dbReference type="OMA" id="TKTIFPW"/>
<gene>
    <name evidence="2" type="ORF">GLOTRDRAFT_129985</name>
</gene>
<name>S7Q546_GLOTA</name>
<dbReference type="HOGENOM" id="CLU_973352_0_0_1"/>
<accession>S7Q546</accession>
<dbReference type="AlphaFoldDB" id="S7Q546"/>
<keyword evidence="3" id="KW-1185">Reference proteome</keyword>
<proteinExistence type="predicted"/>
<organism evidence="2 3">
    <name type="scientific">Gloeophyllum trabeum (strain ATCC 11539 / FP-39264 / Madison 617)</name>
    <name type="common">Brown rot fungus</name>
    <dbReference type="NCBI Taxonomy" id="670483"/>
    <lineage>
        <taxon>Eukaryota</taxon>
        <taxon>Fungi</taxon>
        <taxon>Dikarya</taxon>
        <taxon>Basidiomycota</taxon>
        <taxon>Agaricomycotina</taxon>
        <taxon>Agaricomycetes</taxon>
        <taxon>Gloeophyllales</taxon>
        <taxon>Gloeophyllaceae</taxon>
        <taxon>Gloeophyllum</taxon>
    </lineage>
</organism>
<dbReference type="KEGG" id="gtr:GLOTRDRAFT_129985"/>
<evidence type="ECO:0000313" key="2">
    <source>
        <dbReference type="EMBL" id="EPQ54632.1"/>
    </source>
</evidence>
<dbReference type="EMBL" id="KB469303">
    <property type="protein sequence ID" value="EPQ54632.1"/>
    <property type="molecule type" value="Genomic_DNA"/>
</dbReference>
<dbReference type="GeneID" id="19302034"/>